<name>A0AAD3HDT2_9STRA</name>
<dbReference type="GO" id="GO:0031956">
    <property type="term" value="F:medium-chain fatty acid-CoA ligase activity"/>
    <property type="evidence" value="ECO:0007669"/>
    <property type="project" value="TreeGrafter"/>
</dbReference>
<feature type="transmembrane region" description="Helical" evidence="3">
    <location>
        <begin position="653"/>
        <end position="674"/>
    </location>
</feature>
<dbReference type="SUPFAM" id="SSF56801">
    <property type="entry name" value="Acetyl-CoA synthetase-like"/>
    <property type="match status" value="1"/>
</dbReference>
<sequence>MPLFHIGGISASILCSICAGASICCDAETYKPENMVDALATSNPQPTWYSSVPTIHNATVSFIQSMASGSRKIRRYGISKDGIWKSGHLLRFIRSGAAALLPPDAKALSSTFGNIPIIPTYSMSEQMPITQPVQGKTDMISDKPGSVGVPVATSLAIVNSATFTPVPYGVQGEVAICGPTVIENYLDNPDANSKSYFELTLPLDARHPFQRGKYFLTGDVGVLDTEGNLTLTGRNKELIKKGGEQVSPFEIEEPVIEHPWIEVAVCFAVPSELYGEEVGLALVLSDAAPSDVQQSEVVKNIRDFLKAKNVSSIKFPTKWKIVSDNELPKTKSNKYIRVSLAKTLGFEADTSYMSDPSNIPMGRNNTFIDWEAISGFRFLLACYVMFMHIGSNSSWGSFNNLRGWPWHVHIFFLLGGFSLVAPMNPVIEKKFKYFMARFMGMYPMYIAALVFVFMNLLVACRPSTFRSSFHWDSQPDDLFIDGKEENGYSDLFWEGAPATPHSYWASLFLSLVVYLFGVAITPLWLLNWWVSYYFWFSAMYYQCLMVFPIMYNKLTTWCSNVEFYSKFMACLQGINIFILLLTWFLFENYSGYNHYDENGNRNDVENFTDGRLGNWIGLGWYLFSPFWILYFVIGACAAFLYDAYRPAEKSKSYRWGYVADGCTILMIIWSIAIVCQGNISNDALKTLNLRPDTANNYTDVAIVNRLWDNICGRLVAPITTLWIFALATGKGWTASILGSKILTESAAPHAYNCFLFHQPVAQWYFAATRGLWWNWWSYRKTMYWFSPAPCPVQWYEYFFLVMLTVGFSSLMKATAEPWMANLINYISERIVEKDEEEDTDVSVEDLLIHTVEEMTGFAPELDWTLDQCGLSSVGLPQLAMRIKNTMSSKTNPINITAGQLNDAKTLGDICKVIENTIAQSNADGI</sequence>
<evidence type="ECO:0000313" key="7">
    <source>
        <dbReference type="EMBL" id="GFH59566.1"/>
    </source>
</evidence>
<keyword evidence="3" id="KW-0812">Transmembrane</keyword>
<feature type="signal peptide" evidence="4">
    <location>
        <begin position="1"/>
        <end position="20"/>
    </location>
</feature>
<keyword evidence="3" id="KW-0472">Membrane</keyword>
<dbReference type="InterPro" id="IPR045851">
    <property type="entry name" value="AMP-bd_C_sf"/>
</dbReference>
<evidence type="ECO:0000259" key="6">
    <source>
        <dbReference type="Pfam" id="PF13193"/>
    </source>
</evidence>
<proteinExistence type="inferred from homology"/>
<feature type="transmembrane region" description="Helical" evidence="3">
    <location>
        <begin position="532"/>
        <end position="551"/>
    </location>
</feature>
<evidence type="ECO:0000259" key="5">
    <source>
        <dbReference type="Pfam" id="PF00501"/>
    </source>
</evidence>
<dbReference type="Pfam" id="PF00501">
    <property type="entry name" value="AMP-binding"/>
    <property type="match status" value="1"/>
</dbReference>
<feature type="chain" id="PRO_5042063713" evidence="4">
    <location>
        <begin position="21"/>
        <end position="925"/>
    </location>
</feature>
<accession>A0AAD3HDT2</accession>
<comment type="caution">
    <text evidence="7">The sequence shown here is derived from an EMBL/GenBank/DDBJ whole genome shotgun (WGS) entry which is preliminary data.</text>
</comment>
<keyword evidence="3" id="KW-1133">Transmembrane helix</keyword>
<reference evidence="7 8" key="1">
    <citation type="journal article" date="2021" name="Sci. Rep.">
        <title>The genome of the diatom Chaetoceros tenuissimus carries an ancient integrated fragment of an extant virus.</title>
        <authorList>
            <person name="Hongo Y."/>
            <person name="Kimura K."/>
            <person name="Takaki Y."/>
            <person name="Yoshida Y."/>
            <person name="Baba S."/>
            <person name="Kobayashi G."/>
            <person name="Nagasaki K."/>
            <person name="Hano T."/>
            <person name="Tomaru Y."/>
        </authorList>
    </citation>
    <scope>NUCLEOTIDE SEQUENCE [LARGE SCALE GENOMIC DNA]</scope>
    <source>
        <strain evidence="7 8">NIES-3715</strain>
    </source>
</reference>
<evidence type="ECO:0000256" key="1">
    <source>
        <dbReference type="ARBA" id="ARBA00006432"/>
    </source>
</evidence>
<dbReference type="InterPro" id="IPR000873">
    <property type="entry name" value="AMP-dep_synth/lig_dom"/>
</dbReference>
<dbReference type="EMBL" id="BLLK01000069">
    <property type="protein sequence ID" value="GFH59566.1"/>
    <property type="molecule type" value="Genomic_DNA"/>
</dbReference>
<dbReference type="Gene3D" id="3.40.50.12780">
    <property type="entry name" value="N-terminal domain of ligase-like"/>
    <property type="match status" value="1"/>
</dbReference>
<feature type="domain" description="AMP-binding enzyme C-terminal" evidence="6">
    <location>
        <begin position="250"/>
        <end position="334"/>
    </location>
</feature>
<feature type="transmembrane region" description="Helical" evidence="3">
    <location>
        <begin position="563"/>
        <end position="586"/>
    </location>
</feature>
<evidence type="ECO:0000256" key="2">
    <source>
        <dbReference type="ARBA" id="ARBA00022598"/>
    </source>
</evidence>
<dbReference type="InterPro" id="IPR042099">
    <property type="entry name" value="ANL_N_sf"/>
</dbReference>
<evidence type="ECO:0000256" key="4">
    <source>
        <dbReference type="SAM" id="SignalP"/>
    </source>
</evidence>
<feature type="transmembrane region" description="Helical" evidence="3">
    <location>
        <begin position="618"/>
        <end position="641"/>
    </location>
</feature>
<keyword evidence="8" id="KW-1185">Reference proteome</keyword>
<protein>
    <submittedName>
        <fullName evidence="7">Acetyl-CoA synthetase-like protein</fullName>
    </submittedName>
</protein>
<feature type="domain" description="AMP-dependent synthetase/ligase" evidence="5">
    <location>
        <begin position="1"/>
        <end position="186"/>
    </location>
</feature>
<dbReference type="Gene3D" id="3.30.300.30">
    <property type="match status" value="1"/>
</dbReference>
<dbReference type="GO" id="GO:0006631">
    <property type="term" value="P:fatty acid metabolic process"/>
    <property type="evidence" value="ECO:0007669"/>
    <property type="project" value="TreeGrafter"/>
</dbReference>
<dbReference type="InterPro" id="IPR025110">
    <property type="entry name" value="AMP-bd_C"/>
</dbReference>
<keyword evidence="2" id="KW-0436">Ligase</keyword>
<dbReference type="Proteomes" id="UP001054902">
    <property type="component" value="Unassembled WGS sequence"/>
</dbReference>
<dbReference type="Pfam" id="PF13193">
    <property type="entry name" value="AMP-binding_C"/>
    <property type="match status" value="1"/>
</dbReference>
<feature type="transmembrane region" description="Helical" evidence="3">
    <location>
        <begin position="503"/>
        <end position="526"/>
    </location>
</feature>
<organism evidence="7 8">
    <name type="scientific">Chaetoceros tenuissimus</name>
    <dbReference type="NCBI Taxonomy" id="426638"/>
    <lineage>
        <taxon>Eukaryota</taxon>
        <taxon>Sar</taxon>
        <taxon>Stramenopiles</taxon>
        <taxon>Ochrophyta</taxon>
        <taxon>Bacillariophyta</taxon>
        <taxon>Coscinodiscophyceae</taxon>
        <taxon>Chaetocerotophycidae</taxon>
        <taxon>Chaetocerotales</taxon>
        <taxon>Chaetocerotaceae</taxon>
        <taxon>Chaetoceros</taxon>
    </lineage>
</organism>
<feature type="transmembrane region" description="Helical" evidence="3">
    <location>
        <begin position="439"/>
        <end position="460"/>
    </location>
</feature>
<dbReference type="PANTHER" id="PTHR43201">
    <property type="entry name" value="ACYL-COA SYNTHETASE"/>
    <property type="match status" value="1"/>
</dbReference>
<gene>
    <name evidence="7" type="ORF">CTEN210_16042</name>
</gene>
<comment type="similarity">
    <text evidence="1">Belongs to the ATP-dependent AMP-binding enzyme family.</text>
</comment>
<dbReference type="AlphaFoldDB" id="A0AAD3HDT2"/>
<keyword evidence="4" id="KW-0732">Signal</keyword>
<evidence type="ECO:0000256" key="3">
    <source>
        <dbReference type="SAM" id="Phobius"/>
    </source>
</evidence>
<dbReference type="PANTHER" id="PTHR43201:SF5">
    <property type="entry name" value="MEDIUM-CHAIN ACYL-COA LIGASE ACSF2, MITOCHONDRIAL"/>
    <property type="match status" value="1"/>
</dbReference>
<feature type="transmembrane region" description="Helical" evidence="3">
    <location>
        <begin position="406"/>
        <end position="427"/>
    </location>
</feature>
<evidence type="ECO:0000313" key="8">
    <source>
        <dbReference type="Proteomes" id="UP001054902"/>
    </source>
</evidence>